<dbReference type="NCBIfam" id="TIGR01064">
    <property type="entry name" value="pyruv_kin"/>
    <property type="match status" value="1"/>
</dbReference>
<dbReference type="FunFam" id="3.20.20.60:FF:000001">
    <property type="entry name" value="Pyruvate kinase"/>
    <property type="match status" value="1"/>
</dbReference>
<comment type="cofactor">
    <cofactor evidence="2">
        <name>K(+)</name>
        <dbReference type="ChEBI" id="CHEBI:29103"/>
    </cofactor>
</comment>
<accession>A0A4R1MX95</accession>
<comment type="caution">
    <text evidence="20">The sequence shown here is derived from an EMBL/GenBank/DDBJ whole genome shotgun (WGS) entry which is preliminary data.</text>
</comment>
<dbReference type="PROSITE" id="PS00110">
    <property type="entry name" value="PYRUVATE_KINASE"/>
    <property type="match status" value="1"/>
</dbReference>
<evidence type="ECO:0000256" key="5">
    <source>
        <dbReference type="ARBA" id="ARBA00012142"/>
    </source>
</evidence>
<evidence type="ECO:0000256" key="12">
    <source>
        <dbReference type="ARBA" id="ARBA00022842"/>
    </source>
</evidence>
<dbReference type="InterPro" id="IPR040442">
    <property type="entry name" value="Pyrv_kinase-like_dom_sf"/>
</dbReference>
<evidence type="ECO:0000259" key="19">
    <source>
        <dbReference type="Pfam" id="PF02887"/>
    </source>
</evidence>
<feature type="domain" description="Pyruvate kinase barrel" evidence="18">
    <location>
        <begin position="1"/>
        <end position="322"/>
    </location>
</feature>
<evidence type="ECO:0000256" key="16">
    <source>
        <dbReference type="NCBIfam" id="TIGR01064"/>
    </source>
</evidence>
<keyword evidence="9" id="KW-0547">Nucleotide-binding</keyword>
<evidence type="ECO:0000313" key="21">
    <source>
        <dbReference type="Proteomes" id="UP000294545"/>
    </source>
</evidence>
<dbReference type="SUPFAM" id="SSF50800">
    <property type="entry name" value="PK beta-barrel domain-like"/>
    <property type="match status" value="1"/>
</dbReference>
<dbReference type="InterPro" id="IPR015806">
    <property type="entry name" value="Pyrv_Knase_insert_dom_sf"/>
</dbReference>
<dbReference type="NCBIfam" id="NF004978">
    <property type="entry name" value="PRK06354.1"/>
    <property type="match status" value="1"/>
</dbReference>
<dbReference type="PRINTS" id="PR01050">
    <property type="entry name" value="PYRUVTKNASE"/>
</dbReference>
<name>A0A4R1MX95_9FIRM</name>
<dbReference type="PANTHER" id="PTHR11817">
    <property type="entry name" value="PYRUVATE KINASE"/>
    <property type="match status" value="1"/>
</dbReference>
<keyword evidence="14 17" id="KW-0324">Glycolysis</keyword>
<gene>
    <name evidence="20" type="ORF">EDC19_0228</name>
</gene>
<evidence type="ECO:0000256" key="17">
    <source>
        <dbReference type="RuleBase" id="RU000504"/>
    </source>
</evidence>
<evidence type="ECO:0000259" key="18">
    <source>
        <dbReference type="Pfam" id="PF00224"/>
    </source>
</evidence>
<comment type="catalytic activity">
    <reaction evidence="17">
        <text>pyruvate + ATP = phosphoenolpyruvate + ADP + H(+)</text>
        <dbReference type="Rhea" id="RHEA:18157"/>
        <dbReference type="ChEBI" id="CHEBI:15361"/>
        <dbReference type="ChEBI" id="CHEBI:15378"/>
        <dbReference type="ChEBI" id="CHEBI:30616"/>
        <dbReference type="ChEBI" id="CHEBI:58702"/>
        <dbReference type="ChEBI" id="CHEBI:456216"/>
        <dbReference type="EC" id="2.7.1.40"/>
    </reaction>
</comment>
<feature type="domain" description="Pyruvate kinase C-terminal" evidence="19">
    <location>
        <begin position="357"/>
        <end position="468"/>
    </location>
</feature>
<dbReference type="Pfam" id="PF00224">
    <property type="entry name" value="PK"/>
    <property type="match status" value="1"/>
</dbReference>
<dbReference type="UniPathway" id="UPA00109">
    <property type="reaction ID" value="UER00188"/>
</dbReference>
<protein>
    <recommendedName>
        <fullName evidence="6 16">Pyruvate kinase</fullName>
        <ecNumber evidence="5 16">2.7.1.40</ecNumber>
    </recommendedName>
</protein>
<dbReference type="Gene3D" id="3.40.1380.20">
    <property type="entry name" value="Pyruvate kinase, C-terminal domain"/>
    <property type="match status" value="1"/>
</dbReference>
<evidence type="ECO:0000256" key="14">
    <source>
        <dbReference type="ARBA" id="ARBA00023152"/>
    </source>
</evidence>
<dbReference type="AlphaFoldDB" id="A0A4R1MX95"/>
<dbReference type="GO" id="GO:0000287">
    <property type="term" value="F:magnesium ion binding"/>
    <property type="evidence" value="ECO:0007669"/>
    <property type="project" value="UniProtKB-UniRule"/>
</dbReference>
<organism evidence="20 21">
    <name type="scientific">Natranaerovirga hydrolytica</name>
    <dbReference type="NCBI Taxonomy" id="680378"/>
    <lineage>
        <taxon>Bacteria</taxon>
        <taxon>Bacillati</taxon>
        <taxon>Bacillota</taxon>
        <taxon>Clostridia</taxon>
        <taxon>Lachnospirales</taxon>
        <taxon>Natranaerovirgaceae</taxon>
        <taxon>Natranaerovirga</taxon>
    </lineage>
</organism>
<dbReference type="InterPro" id="IPR011037">
    <property type="entry name" value="Pyrv_Knase-like_insert_dom_sf"/>
</dbReference>
<dbReference type="RefSeq" id="WP_132279257.1">
    <property type="nucleotide sequence ID" value="NZ_SMGQ01000011.1"/>
</dbReference>
<evidence type="ECO:0000256" key="13">
    <source>
        <dbReference type="ARBA" id="ARBA00022958"/>
    </source>
</evidence>
<evidence type="ECO:0000256" key="8">
    <source>
        <dbReference type="ARBA" id="ARBA00022723"/>
    </source>
</evidence>
<dbReference type="OrthoDB" id="9812123at2"/>
<proteinExistence type="inferred from homology"/>
<keyword evidence="7 17" id="KW-0808">Transferase</keyword>
<keyword evidence="21" id="KW-1185">Reference proteome</keyword>
<evidence type="ECO:0000256" key="7">
    <source>
        <dbReference type="ARBA" id="ARBA00022679"/>
    </source>
</evidence>
<sequence length="471" mass="51956">MKKTKIICTIGPASEKEDVLSSLMQSGMDIARLNFSHGDHQEQLNRMESIKKLRKELNLPTAILLDTKGPEIRTGVFENGAATLTQGEEFIITTKEVEGNNNLAYVTYENIVNDVKVGSTILIDDGIIVLKVKEVKDNEVVCVVESGGVVANRRGVNLPGLKINLPPITEKDKNDIIFGIKNDIDFIAASFVRTANAVKEIRELLKEHKAEHIQIIAKIENQEGLDNLDEIIEEADGIMVARGDLGVEIPTEQIPRVQKMMIEKCNEACKPVITATHMLDSMIRNAIPTRAEVTDVANAIYDGTDAIMLSGESAMGKYPLETLQTMVKIAKATEETLDYSLMLKIRKMARTENIATAVSFSSCATALNLDAKLIVSATFSGFTARMVSRFRPKAPIVGITPLEKIQRKMQLYWGVVPILIEEVESTEKIIETAIEEVKTREYVGKDDLIVVTAGMPPATTGVTNMMRVEKI</sequence>
<dbReference type="InterPro" id="IPR018209">
    <property type="entry name" value="Pyrv_Knase_AS"/>
</dbReference>
<dbReference type="GO" id="GO:0016301">
    <property type="term" value="F:kinase activity"/>
    <property type="evidence" value="ECO:0007669"/>
    <property type="project" value="UniProtKB-KW"/>
</dbReference>
<comment type="pathway">
    <text evidence="3 17">Carbohydrate degradation; glycolysis; pyruvate from D-glyceraldehyde 3-phosphate: step 5/5.</text>
</comment>
<dbReference type="Pfam" id="PF02887">
    <property type="entry name" value="PK_C"/>
    <property type="match status" value="1"/>
</dbReference>
<dbReference type="EC" id="2.7.1.40" evidence="5 16"/>
<dbReference type="InterPro" id="IPR036918">
    <property type="entry name" value="Pyrv_Knase_C_sf"/>
</dbReference>
<dbReference type="InterPro" id="IPR015813">
    <property type="entry name" value="Pyrv/PenolPyrv_kinase-like_dom"/>
</dbReference>
<keyword evidence="10 17" id="KW-0418">Kinase</keyword>
<dbReference type="Gene3D" id="3.20.20.60">
    <property type="entry name" value="Phosphoenolpyruvate-binding domains"/>
    <property type="match status" value="1"/>
</dbReference>
<keyword evidence="8" id="KW-0479">Metal-binding</keyword>
<dbReference type="InterPro" id="IPR015795">
    <property type="entry name" value="Pyrv_Knase_C"/>
</dbReference>
<keyword evidence="12 17" id="KW-0460">Magnesium</keyword>
<comment type="cofactor">
    <cofactor evidence="1">
        <name>Mg(2+)</name>
        <dbReference type="ChEBI" id="CHEBI:18420"/>
    </cofactor>
</comment>
<dbReference type="Gene3D" id="2.40.33.10">
    <property type="entry name" value="PK beta-barrel domain-like"/>
    <property type="match status" value="1"/>
</dbReference>
<dbReference type="SUPFAM" id="SSF52935">
    <property type="entry name" value="PK C-terminal domain-like"/>
    <property type="match status" value="1"/>
</dbReference>
<dbReference type="InterPro" id="IPR015793">
    <property type="entry name" value="Pyrv_Knase_brl"/>
</dbReference>
<evidence type="ECO:0000256" key="11">
    <source>
        <dbReference type="ARBA" id="ARBA00022840"/>
    </source>
</evidence>
<dbReference type="GO" id="GO:0005524">
    <property type="term" value="F:ATP binding"/>
    <property type="evidence" value="ECO:0007669"/>
    <property type="project" value="UniProtKB-KW"/>
</dbReference>
<dbReference type="NCBIfam" id="NF004491">
    <property type="entry name" value="PRK05826.1"/>
    <property type="match status" value="1"/>
</dbReference>
<evidence type="ECO:0000256" key="15">
    <source>
        <dbReference type="ARBA" id="ARBA00023317"/>
    </source>
</evidence>
<evidence type="ECO:0000256" key="4">
    <source>
        <dbReference type="ARBA" id="ARBA00008663"/>
    </source>
</evidence>
<evidence type="ECO:0000256" key="1">
    <source>
        <dbReference type="ARBA" id="ARBA00001946"/>
    </source>
</evidence>
<dbReference type="FunFam" id="2.40.33.10:FF:000001">
    <property type="entry name" value="Pyruvate kinase"/>
    <property type="match status" value="1"/>
</dbReference>
<keyword evidence="13" id="KW-0630">Potassium</keyword>
<dbReference type="InterPro" id="IPR001697">
    <property type="entry name" value="Pyr_Knase"/>
</dbReference>
<evidence type="ECO:0000256" key="3">
    <source>
        <dbReference type="ARBA" id="ARBA00004997"/>
    </source>
</evidence>
<dbReference type="GO" id="GO:0030955">
    <property type="term" value="F:potassium ion binding"/>
    <property type="evidence" value="ECO:0007669"/>
    <property type="project" value="UniProtKB-UniRule"/>
</dbReference>
<reference evidence="20 21" key="1">
    <citation type="submission" date="2019-03" db="EMBL/GenBank/DDBJ databases">
        <title>Genomic Encyclopedia of Type Strains, Phase IV (KMG-IV): sequencing the most valuable type-strain genomes for metagenomic binning, comparative biology and taxonomic classification.</title>
        <authorList>
            <person name="Goeker M."/>
        </authorList>
    </citation>
    <scope>NUCLEOTIDE SEQUENCE [LARGE SCALE GENOMIC DNA]</scope>
    <source>
        <strain evidence="20 21">DSM 24176</strain>
    </source>
</reference>
<comment type="similarity">
    <text evidence="4 17">Belongs to the pyruvate kinase family.</text>
</comment>
<dbReference type="SUPFAM" id="SSF51621">
    <property type="entry name" value="Phosphoenolpyruvate/pyruvate domain"/>
    <property type="match status" value="1"/>
</dbReference>
<evidence type="ECO:0000256" key="9">
    <source>
        <dbReference type="ARBA" id="ARBA00022741"/>
    </source>
</evidence>
<evidence type="ECO:0000256" key="2">
    <source>
        <dbReference type="ARBA" id="ARBA00001958"/>
    </source>
</evidence>
<keyword evidence="15 20" id="KW-0670">Pyruvate</keyword>
<keyword evidence="11" id="KW-0067">ATP-binding</keyword>
<dbReference type="Proteomes" id="UP000294545">
    <property type="component" value="Unassembled WGS sequence"/>
</dbReference>
<dbReference type="GO" id="GO:0006950">
    <property type="term" value="P:response to stress"/>
    <property type="evidence" value="ECO:0007669"/>
    <property type="project" value="UniProtKB-ARBA"/>
</dbReference>
<dbReference type="GO" id="GO:0004743">
    <property type="term" value="F:pyruvate kinase activity"/>
    <property type="evidence" value="ECO:0007669"/>
    <property type="project" value="UniProtKB-UniRule"/>
</dbReference>
<evidence type="ECO:0000256" key="6">
    <source>
        <dbReference type="ARBA" id="ARBA00018587"/>
    </source>
</evidence>
<dbReference type="EMBL" id="SMGQ01000011">
    <property type="protein sequence ID" value="TCK97826.1"/>
    <property type="molecule type" value="Genomic_DNA"/>
</dbReference>
<evidence type="ECO:0000256" key="10">
    <source>
        <dbReference type="ARBA" id="ARBA00022777"/>
    </source>
</evidence>
<evidence type="ECO:0000313" key="20">
    <source>
        <dbReference type="EMBL" id="TCK97826.1"/>
    </source>
</evidence>